<feature type="compositionally biased region" description="Low complexity" evidence="4">
    <location>
        <begin position="390"/>
        <end position="400"/>
    </location>
</feature>
<evidence type="ECO:0000256" key="1">
    <source>
        <dbReference type="ARBA" id="ARBA00022723"/>
    </source>
</evidence>
<feature type="compositionally biased region" description="Low complexity" evidence="4">
    <location>
        <begin position="302"/>
        <end position="315"/>
    </location>
</feature>
<feature type="compositionally biased region" description="Polar residues" evidence="4">
    <location>
        <begin position="140"/>
        <end position="151"/>
    </location>
</feature>
<feature type="domain" description="RanBP2-type" evidence="5">
    <location>
        <begin position="848"/>
        <end position="873"/>
    </location>
</feature>
<organism evidence="6 7">
    <name type="scientific">Cryptococcus tetragattii IND107</name>
    <dbReference type="NCBI Taxonomy" id="1296105"/>
    <lineage>
        <taxon>Eukaryota</taxon>
        <taxon>Fungi</taxon>
        <taxon>Dikarya</taxon>
        <taxon>Basidiomycota</taxon>
        <taxon>Agaricomycotina</taxon>
        <taxon>Tremellomycetes</taxon>
        <taxon>Tremellales</taxon>
        <taxon>Cryptococcaceae</taxon>
        <taxon>Cryptococcus</taxon>
        <taxon>Cryptococcus gattii species complex</taxon>
    </lineage>
</organism>
<dbReference type="EMBL" id="ATAM02000008">
    <property type="protein sequence ID" value="KAL0245674.1"/>
    <property type="molecule type" value="Genomic_DNA"/>
</dbReference>
<feature type="compositionally biased region" description="Polar residues" evidence="4">
    <location>
        <begin position="49"/>
        <end position="60"/>
    </location>
</feature>
<comment type="caution">
    <text evidence="6">The sequence shown here is derived from an EMBL/GenBank/DDBJ whole genome shotgun (WGS) entry which is preliminary data.</text>
</comment>
<feature type="compositionally biased region" description="Acidic residues" evidence="4">
    <location>
        <begin position="564"/>
        <end position="592"/>
    </location>
</feature>
<keyword evidence="7" id="KW-1185">Reference proteome</keyword>
<keyword evidence="3" id="KW-0862">Zinc</keyword>
<feature type="region of interest" description="Disordered" evidence="4">
    <location>
        <begin position="1"/>
        <end position="37"/>
    </location>
</feature>
<feature type="compositionally biased region" description="Low complexity" evidence="4">
    <location>
        <begin position="323"/>
        <end position="342"/>
    </location>
</feature>
<feature type="region of interest" description="Disordered" evidence="4">
    <location>
        <begin position="136"/>
        <end position="178"/>
    </location>
</feature>
<feature type="compositionally biased region" description="Low complexity" evidence="4">
    <location>
        <begin position="203"/>
        <end position="213"/>
    </location>
</feature>
<reference evidence="6" key="2">
    <citation type="submission" date="2024-01" db="EMBL/GenBank/DDBJ databases">
        <title>Comparative genomics of Cryptococcus and Kwoniella reveals pathogenesis evolution and contrasting modes of karyotype evolution via chromosome fusion or intercentromeric recombination.</title>
        <authorList>
            <person name="Coelho M.A."/>
            <person name="David-Palma M."/>
            <person name="Shea T."/>
            <person name="Bowers K."/>
            <person name="Mcginley-Smith S."/>
            <person name="Mohammad A.W."/>
            <person name="Gnirke A."/>
            <person name="Yurkov A.M."/>
            <person name="Nowrousian M."/>
            <person name="Sun S."/>
            <person name="Cuomo C.A."/>
            <person name="Heitman J."/>
        </authorList>
    </citation>
    <scope>NUCLEOTIDE SEQUENCE</scope>
    <source>
        <strain evidence="6">IND107</strain>
    </source>
</reference>
<feature type="region of interest" description="Disordered" evidence="4">
    <location>
        <begin position="49"/>
        <end position="87"/>
    </location>
</feature>
<feature type="domain" description="RanBP2-type" evidence="5">
    <location>
        <begin position="792"/>
        <end position="817"/>
    </location>
</feature>
<sequence>MDSSRSSQQGKRSERLTRTPYARPTPQKTRGTPNSALGAIKSALSLFTSPFSRSPSTLPTHNAIEVDQRSESGSEDNWDGEAPATMKEQDVFSLAAAAGRSGEDFEGRQIAWRSKGEVPGSKHDVVRRGLQLAPPKASIGIQNGQPITPNTPIFPGHFNRDGAASQTGPSHSKRALPAPLVPSSGILKAITDQNSTTSVTAEPKSATTSSLSLPSRLPLPASFMTPTRSAIASASSSQCALALSSFLDDKQGKVLTSEDRTIIEALSARIAVEENASPAIQERRGGWLPSSTSGEVAFRGNLSQSSSSSSLGSGSPYKQRYLGPGMSPKKMPSSRSSPASSRLQSNQSNSPASIGPDASALPPSFPNRHLVNTILRYSAMSSPLRQSYRPGAPSTPAAAAPEPPVSSPATGGKRKPESSADPAVSKRRQIEAAGRQRATAIMQSLIEETDTTTSKSDIEPVRWNAYDRGSLHAKATEEPFAGPSTPAKQVPAVPISTPSTAHAGSTPRKRTPLRGAAAKLEAHRQAMKGAKPLSTIERIKGVRPWENGQSSISTPAHKDKETEQQVEEPEESEIDELDSERDTDAADISEVEDTAKARKRATPLKPTEEMPQPSKIPDATKFEPFPIQPISFSSSSISKPAPSSPAPAAAENYDSPLRKSIIEAPKKAEESAKALTFSFDQPTKPTSESETEPVIQPIVRSAVRKTSEQEKTDLSPKEAALKVDKLALPFFTFIPSAPTSIPANSTKEQTEKAKSEAAKSSPPTFAFKLELSTPIRASSAPSSSAVKPANGGKWTCSMCMLENPESATEKCTICEEPRSKKSAPAAPAISGSFGFGGFGAPKTGGNGGKWTCSMCMLENPDSAKEKCQICEEPRPQSTKAASTAAVSTPFTGWGAGAQQKKQDGGSWTCSTCMLQNPDSAKDKCTICEAPRPK</sequence>
<feature type="compositionally biased region" description="Polar residues" evidence="4">
    <location>
        <begin position="26"/>
        <end position="35"/>
    </location>
</feature>
<feature type="region of interest" description="Disordered" evidence="4">
    <location>
        <begin position="739"/>
        <end position="761"/>
    </location>
</feature>
<dbReference type="InterPro" id="IPR001876">
    <property type="entry name" value="Znf_RanBP2"/>
</dbReference>
<dbReference type="RefSeq" id="XP_066612758.1">
    <property type="nucleotide sequence ID" value="XM_066759271.1"/>
</dbReference>
<feature type="region of interest" description="Disordered" evidence="4">
    <location>
        <begin position="192"/>
        <end position="213"/>
    </location>
</feature>
<dbReference type="SMART" id="SM00547">
    <property type="entry name" value="ZnF_RBZ"/>
    <property type="match status" value="3"/>
</dbReference>
<protein>
    <recommendedName>
        <fullName evidence="5">RanBP2-type domain-containing protein</fullName>
    </recommendedName>
</protein>
<evidence type="ECO:0000259" key="5">
    <source>
        <dbReference type="SMART" id="SM00547"/>
    </source>
</evidence>
<dbReference type="GeneID" id="91991664"/>
<feature type="compositionally biased region" description="Polar residues" evidence="4">
    <location>
        <begin position="1"/>
        <end position="10"/>
    </location>
</feature>
<feature type="compositionally biased region" description="Basic and acidic residues" evidence="4">
    <location>
        <begin position="748"/>
        <end position="757"/>
    </location>
</feature>
<dbReference type="Proteomes" id="UP000054399">
    <property type="component" value="Unassembled WGS sequence"/>
</dbReference>
<dbReference type="Gene3D" id="4.10.1060.10">
    <property type="entry name" value="Zinc finger, RanBP2-type"/>
    <property type="match status" value="3"/>
</dbReference>
<feature type="compositionally biased region" description="Low complexity" evidence="4">
    <location>
        <begin position="624"/>
        <end position="650"/>
    </location>
</feature>
<feature type="region of interest" description="Disordered" evidence="4">
    <location>
        <begin position="384"/>
        <end position="437"/>
    </location>
</feature>
<accession>A0ABR3BNM8</accession>
<feature type="region of interest" description="Disordered" evidence="4">
    <location>
        <begin position="474"/>
        <end position="654"/>
    </location>
</feature>
<gene>
    <name evidence="6" type="ORF">I308_104808</name>
</gene>
<feature type="region of interest" description="Disordered" evidence="4">
    <location>
        <begin position="298"/>
        <end position="365"/>
    </location>
</feature>
<proteinExistence type="predicted"/>
<feature type="domain" description="RanBP2-type" evidence="5">
    <location>
        <begin position="905"/>
        <end position="930"/>
    </location>
</feature>
<evidence type="ECO:0000256" key="4">
    <source>
        <dbReference type="SAM" id="MobiDB-lite"/>
    </source>
</evidence>
<reference evidence="6" key="1">
    <citation type="submission" date="2015-01" db="EMBL/GenBank/DDBJ databases">
        <authorList>
            <consortium name="The Broad Institute Genomics Platform"/>
            <person name="Cuomo C."/>
            <person name="Litvintseva A."/>
            <person name="Chen Y."/>
            <person name="Heitman J."/>
            <person name="Sun S."/>
            <person name="Springer D."/>
            <person name="Dromer F."/>
            <person name="Young S."/>
            <person name="Zeng Q."/>
            <person name="Gargeya S."/>
            <person name="Abouelleil A."/>
            <person name="Alvarado L."/>
            <person name="Chapman S.B."/>
            <person name="Gainer-Dewar J."/>
            <person name="Goldberg J."/>
            <person name="Griggs A."/>
            <person name="Gujja S."/>
            <person name="Hansen M."/>
            <person name="Howarth C."/>
            <person name="Imamovic A."/>
            <person name="Larimer J."/>
            <person name="Murphy C."/>
            <person name="Naylor J."/>
            <person name="Pearson M."/>
            <person name="Priest M."/>
            <person name="Roberts A."/>
            <person name="Saif S."/>
            <person name="Shea T."/>
            <person name="Sykes S."/>
            <person name="Wortman J."/>
            <person name="Nusbaum C."/>
            <person name="Birren B."/>
        </authorList>
    </citation>
    <scope>NUCLEOTIDE SEQUENCE</scope>
    <source>
        <strain evidence="6">IND107</strain>
    </source>
</reference>
<evidence type="ECO:0000256" key="3">
    <source>
        <dbReference type="ARBA" id="ARBA00022833"/>
    </source>
</evidence>
<keyword evidence="1" id="KW-0479">Metal-binding</keyword>
<feature type="compositionally biased region" description="Polar residues" evidence="4">
    <location>
        <begin position="343"/>
        <end position="352"/>
    </location>
</feature>
<evidence type="ECO:0000256" key="2">
    <source>
        <dbReference type="ARBA" id="ARBA00022771"/>
    </source>
</evidence>
<dbReference type="Pfam" id="PF00641">
    <property type="entry name" value="Zn_ribbon_RanBP"/>
    <property type="match status" value="1"/>
</dbReference>
<evidence type="ECO:0000313" key="6">
    <source>
        <dbReference type="EMBL" id="KAL0245674.1"/>
    </source>
</evidence>
<evidence type="ECO:0000313" key="7">
    <source>
        <dbReference type="Proteomes" id="UP000054399"/>
    </source>
</evidence>
<name>A0ABR3BNM8_9TREE</name>
<keyword evidence="2" id="KW-0863">Zinc-finger</keyword>